<organism evidence="1 2">
    <name type="scientific">Anas platyrhynchos</name>
    <name type="common">Mallard</name>
    <name type="synonym">Anas boschas</name>
    <dbReference type="NCBI Taxonomy" id="8839"/>
    <lineage>
        <taxon>Eukaryota</taxon>
        <taxon>Metazoa</taxon>
        <taxon>Chordata</taxon>
        <taxon>Craniata</taxon>
        <taxon>Vertebrata</taxon>
        <taxon>Euteleostomi</taxon>
        <taxon>Archelosauria</taxon>
        <taxon>Archosauria</taxon>
        <taxon>Dinosauria</taxon>
        <taxon>Saurischia</taxon>
        <taxon>Theropoda</taxon>
        <taxon>Coelurosauria</taxon>
        <taxon>Aves</taxon>
        <taxon>Neognathae</taxon>
        <taxon>Galloanserae</taxon>
        <taxon>Anseriformes</taxon>
        <taxon>Anatidae</taxon>
        <taxon>Anatinae</taxon>
        <taxon>Anas</taxon>
    </lineage>
</organism>
<name>R0KYM7_ANAPL</name>
<protein>
    <submittedName>
        <fullName evidence="1">Uncharacterized protein</fullName>
    </submittedName>
</protein>
<dbReference type="AlphaFoldDB" id="R0KYM7"/>
<dbReference type="EMBL" id="KB744860">
    <property type="protein sequence ID" value="EOA94304.1"/>
    <property type="molecule type" value="Genomic_DNA"/>
</dbReference>
<sequence>MPWITGLIGAERETAQVCEGCGCEAGSEELNLSQFYLNQQPTHLVRCMDEKSQAHLFPSHIFHSLRQSSAAASTVSEACRAAGACSINLAQLGKSPIHCAATLCSVGLAQLAVWYLLGPPNQWGKQRELQDSGTVAVELSGFNGICILTCVEGKAAGRSDIRHYSLINQQFLLRTATNKATLLQKIYKSFVTCESCTDQLCVWLCPAANKWWSTIWVGVDAQHGTKPALLQQKQSRYVLTFTGGQLKVHTKQNEVLCSKWLLMPIFTDIYLKNSSLSANCLEHYNFWCLLAAFEELELQHTIKTTTNLLRAKGQLAPKAPFNT</sequence>
<dbReference type="Proteomes" id="UP000296049">
    <property type="component" value="Unassembled WGS sequence"/>
</dbReference>
<keyword evidence="2" id="KW-1185">Reference proteome</keyword>
<reference evidence="2" key="1">
    <citation type="journal article" date="2013" name="Nat. Genet.">
        <title>The duck genome and transcriptome provide insight into an avian influenza virus reservoir species.</title>
        <authorList>
            <person name="Huang Y."/>
            <person name="Li Y."/>
            <person name="Burt D.W."/>
            <person name="Chen H."/>
            <person name="Zhang Y."/>
            <person name="Qian W."/>
            <person name="Kim H."/>
            <person name="Gan S."/>
            <person name="Zhao Y."/>
            <person name="Li J."/>
            <person name="Yi K."/>
            <person name="Feng H."/>
            <person name="Zhu P."/>
            <person name="Li B."/>
            <person name="Liu Q."/>
            <person name="Fairley S."/>
            <person name="Magor K.E."/>
            <person name="Du Z."/>
            <person name="Hu X."/>
            <person name="Goodman L."/>
            <person name="Tafer H."/>
            <person name="Vignal A."/>
            <person name="Lee T."/>
            <person name="Kim K.W."/>
            <person name="Sheng Z."/>
            <person name="An Y."/>
            <person name="Searle S."/>
            <person name="Herrero J."/>
            <person name="Groenen M.A."/>
            <person name="Crooijmans R.P."/>
            <person name="Faraut T."/>
            <person name="Cai Q."/>
            <person name="Webster R.G."/>
            <person name="Aldridge J.R."/>
            <person name="Warren W.C."/>
            <person name="Bartschat S."/>
            <person name="Kehr S."/>
            <person name="Marz M."/>
            <person name="Stadler P.F."/>
            <person name="Smith J."/>
            <person name="Kraus R.H."/>
            <person name="Zhao Y."/>
            <person name="Ren L."/>
            <person name="Fei J."/>
            <person name="Morisson M."/>
            <person name="Kaiser P."/>
            <person name="Griffin D.K."/>
            <person name="Rao M."/>
            <person name="Pitel F."/>
            <person name="Wang J."/>
            <person name="Li N."/>
        </authorList>
    </citation>
    <scope>NUCLEOTIDE SEQUENCE [LARGE SCALE GENOMIC DNA]</scope>
</reference>
<gene>
    <name evidence="1" type="ORF">Anapl_15998</name>
</gene>
<proteinExistence type="predicted"/>
<evidence type="ECO:0000313" key="2">
    <source>
        <dbReference type="Proteomes" id="UP000296049"/>
    </source>
</evidence>
<accession>R0KYM7</accession>
<evidence type="ECO:0000313" key="1">
    <source>
        <dbReference type="EMBL" id="EOA94304.1"/>
    </source>
</evidence>